<evidence type="ECO:0000259" key="1">
    <source>
        <dbReference type="PROSITE" id="PS50878"/>
    </source>
</evidence>
<dbReference type="SUPFAM" id="SSF56672">
    <property type="entry name" value="DNA/RNA polymerases"/>
    <property type="match status" value="1"/>
</dbReference>
<dbReference type="InterPro" id="IPR000477">
    <property type="entry name" value="RT_dom"/>
</dbReference>
<reference evidence="2" key="1">
    <citation type="journal article" date="2014" name="PLoS ONE">
        <title>Transcriptome-Based Identification of ABC Transporters in the Western Tarnished Plant Bug Lygus hesperus.</title>
        <authorList>
            <person name="Hull J.J."/>
            <person name="Chaney K."/>
            <person name="Geib S.M."/>
            <person name="Fabrick J.A."/>
            <person name="Brent C.S."/>
            <person name="Walsh D."/>
            <person name="Lavine L.C."/>
        </authorList>
    </citation>
    <scope>NUCLEOTIDE SEQUENCE</scope>
</reference>
<reference evidence="2" key="2">
    <citation type="submission" date="2014-07" db="EMBL/GenBank/DDBJ databases">
        <authorList>
            <person name="Hull J."/>
        </authorList>
    </citation>
    <scope>NUCLEOTIDE SEQUENCE</scope>
</reference>
<dbReference type="InterPro" id="IPR043502">
    <property type="entry name" value="DNA/RNA_pol_sf"/>
</dbReference>
<dbReference type="GO" id="GO:0003964">
    <property type="term" value="F:RNA-directed DNA polymerase activity"/>
    <property type="evidence" value="ECO:0007669"/>
    <property type="project" value="UniProtKB-KW"/>
</dbReference>
<evidence type="ECO:0000313" key="2">
    <source>
        <dbReference type="EMBL" id="JAG26679.1"/>
    </source>
</evidence>
<name>A0A0A9Y3D3_LYGHE</name>
<proteinExistence type="predicted"/>
<dbReference type="PROSITE" id="PS50878">
    <property type="entry name" value="RT_POL"/>
    <property type="match status" value="1"/>
</dbReference>
<protein>
    <submittedName>
        <fullName evidence="2">Putative RNA-directed DNA polymerase from transposon BS</fullName>
    </submittedName>
</protein>
<gene>
    <name evidence="2" type="primary">RTase_75</name>
    <name evidence="2" type="ORF">CM83_20747</name>
</gene>
<dbReference type="AlphaFoldDB" id="A0A0A9Y3D3"/>
<keyword evidence="2" id="KW-0808">Transferase</keyword>
<feature type="non-terminal residue" evidence="2">
    <location>
        <position position="314"/>
    </location>
</feature>
<feature type="domain" description="Reverse transcriptase" evidence="1">
    <location>
        <begin position="1"/>
        <end position="177"/>
    </location>
</feature>
<keyword evidence="2" id="KW-0548">Nucleotidyltransferase</keyword>
<keyword evidence="2" id="KW-0695">RNA-directed DNA polymerase</keyword>
<dbReference type="Pfam" id="PF00078">
    <property type="entry name" value="RVT_1"/>
    <property type="match status" value="1"/>
</dbReference>
<dbReference type="PANTHER" id="PTHR33332">
    <property type="entry name" value="REVERSE TRANSCRIPTASE DOMAIN-CONTAINING PROTEIN"/>
    <property type="match status" value="1"/>
</dbReference>
<organism evidence="2">
    <name type="scientific">Lygus hesperus</name>
    <name type="common">Western plant bug</name>
    <dbReference type="NCBI Taxonomy" id="30085"/>
    <lineage>
        <taxon>Eukaryota</taxon>
        <taxon>Metazoa</taxon>
        <taxon>Ecdysozoa</taxon>
        <taxon>Arthropoda</taxon>
        <taxon>Hexapoda</taxon>
        <taxon>Insecta</taxon>
        <taxon>Pterygota</taxon>
        <taxon>Neoptera</taxon>
        <taxon>Paraneoptera</taxon>
        <taxon>Hemiptera</taxon>
        <taxon>Heteroptera</taxon>
        <taxon>Panheteroptera</taxon>
        <taxon>Cimicomorpha</taxon>
        <taxon>Miridae</taxon>
        <taxon>Mirini</taxon>
        <taxon>Lygus</taxon>
    </lineage>
</organism>
<dbReference type="EMBL" id="GBHO01016925">
    <property type="protein sequence ID" value="JAG26679.1"/>
    <property type="molecule type" value="Transcribed_RNA"/>
</dbReference>
<sequence>MDFVNFILEGFDKKLFSFTTYYDVSKAFDCIPHDILLLKLEKYNFCPTAVSLLASYLGGRSQAVSHRGSISNFLPNIIGCPQGSVLGPLIFLIFINDIPQNIPEKMILFADDTSMITQGACITEQASIHDSFSKEILSWFEANKLIVNASKTQTLISALRPITLPNPASVRFLGLTIDPKSNWVEHCSLLVKRCSSLVFLMRMLTKKLSQGGILTAYHCCFQSIISYGLICWGHSPSASNVFRAQRRAVRIVGGLKYRDDCRHVFKDLGILTLPSLYVLEATCYIKKNMHLFEGRNDIHEHNTRNKENFSIIYR</sequence>
<accession>A0A0A9Y3D3</accession>